<keyword evidence="3" id="KW-1185">Reference proteome</keyword>
<protein>
    <submittedName>
        <fullName evidence="2">Uncharacterized protein</fullName>
    </submittedName>
</protein>
<dbReference type="Proteomes" id="UP000324222">
    <property type="component" value="Unassembled WGS sequence"/>
</dbReference>
<dbReference type="AlphaFoldDB" id="A0A5B7D5F8"/>
<reference evidence="2 3" key="1">
    <citation type="submission" date="2019-05" db="EMBL/GenBank/DDBJ databases">
        <title>Another draft genome of Portunus trituberculatus and its Hox gene families provides insights of decapod evolution.</title>
        <authorList>
            <person name="Jeong J.-H."/>
            <person name="Song I."/>
            <person name="Kim S."/>
            <person name="Choi T."/>
            <person name="Kim D."/>
            <person name="Ryu S."/>
            <person name="Kim W."/>
        </authorList>
    </citation>
    <scope>NUCLEOTIDE SEQUENCE [LARGE SCALE GENOMIC DNA]</scope>
    <source>
        <tissue evidence="2">Muscle</tissue>
    </source>
</reference>
<gene>
    <name evidence="2" type="ORF">E2C01_008461</name>
</gene>
<evidence type="ECO:0000313" key="2">
    <source>
        <dbReference type="EMBL" id="MPC15663.1"/>
    </source>
</evidence>
<sequence length="112" mass="12078">MSSQQQQQQQQQCPPSSALGNKATIHTSGALRHYPTLSSHALTRRLALRHLSPCRPAAAPAGPGNAQVSRRDSCTFRRVMGSNIYLAPSLAPAGSGLPCGELINFLYRLLLR</sequence>
<feature type="compositionally biased region" description="Polar residues" evidence="1">
    <location>
        <begin position="13"/>
        <end position="25"/>
    </location>
</feature>
<feature type="region of interest" description="Disordered" evidence="1">
    <location>
        <begin position="1"/>
        <end position="25"/>
    </location>
</feature>
<evidence type="ECO:0000313" key="3">
    <source>
        <dbReference type="Proteomes" id="UP000324222"/>
    </source>
</evidence>
<accession>A0A5B7D5F8</accession>
<proteinExistence type="predicted"/>
<evidence type="ECO:0000256" key="1">
    <source>
        <dbReference type="SAM" id="MobiDB-lite"/>
    </source>
</evidence>
<organism evidence="2 3">
    <name type="scientific">Portunus trituberculatus</name>
    <name type="common">Swimming crab</name>
    <name type="synonym">Neptunus trituberculatus</name>
    <dbReference type="NCBI Taxonomy" id="210409"/>
    <lineage>
        <taxon>Eukaryota</taxon>
        <taxon>Metazoa</taxon>
        <taxon>Ecdysozoa</taxon>
        <taxon>Arthropoda</taxon>
        <taxon>Crustacea</taxon>
        <taxon>Multicrustacea</taxon>
        <taxon>Malacostraca</taxon>
        <taxon>Eumalacostraca</taxon>
        <taxon>Eucarida</taxon>
        <taxon>Decapoda</taxon>
        <taxon>Pleocyemata</taxon>
        <taxon>Brachyura</taxon>
        <taxon>Eubrachyura</taxon>
        <taxon>Portunoidea</taxon>
        <taxon>Portunidae</taxon>
        <taxon>Portuninae</taxon>
        <taxon>Portunus</taxon>
    </lineage>
</organism>
<name>A0A5B7D5F8_PORTR</name>
<dbReference type="EMBL" id="VSRR010000445">
    <property type="protein sequence ID" value="MPC15663.1"/>
    <property type="molecule type" value="Genomic_DNA"/>
</dbReference>
<comment type="caution">
    <text evidence="2">The sequence shown here is derived from an EMBL/GenBank/DDBJ whole genome shotgun (WGS) entry which is preliminary data.</text>
</comment>
<feature type="compositionally biased region" description="Low complexity" evidence="1">
    <location>
        <begin position="1"/>
        <end position="12"/>
    </location>
</feature>